<comment type="caution">
    <text evidence="17">The sequence shown here is derived from an EMBL/GenBank/DDBJ whole genome shotgun (WGS) entry which is preliminary data.</text>
</comment>
<dbReference type="FunFam" id="1.10.150.20:FF:000006">
    <property type="entry name" value="DNA ligase"/>
    <property type="match status" value="1"/>
</dbReference>
<feature type="binding site" evidence="14">
    <location>
        <position position="429"/>
    </location>
    <ligand>
        <name>Zn(2+)</name>
        <dbReference type="ChEBI" id="CHEBI:29105"/>
    </ligand>
</feature>
<dbReference type="InterPro" id="IPR004150">
    <property type="entry name" value="NAD_DNA_ligase_OB"/>
</dbReference>
<feature type="binding site" evidence="14">
    <location>
        <position position="411"/>
    </location>
    <ligand>
        <name>Zn(2+)</name>
        <dbReference type="ChEBI" id="CHEBI:29105"/>
    </ligand>
</feature>
<dbReference type="EMBL" id="MGJN01000011">
    <property type="protein sequence ID" value="OGN06994.1"/>
    <property type="molecule type" value="Genomic_DNA"/>
</dbReference>
<dbReference type="AlphaFoldDB" id="A0A1F8F1H7"/>
<comment type="catalytic activity">
    <reaction evidence="12 14 15">
        <text>NAD(+) + (deoxyribonucleotide)n-3'-hydroxyl + 5'-phospho-(deoxyribonucleotide)m = (deoxyribonucleotide)n+m + AMP + beta-nicotinamide D-nucleotide.</text>
        <dbReference type="EC" id="6.5.1.2"/>
    </reaction>
</comment>
<feature type="active site" description="N6-AMP-lysine intermediate" evidence="14">
    <location>
        <position position="117"/>
    </location>
</feature>
<dbReference type="FunFam" id="1.10.150.20:FF:000007">
    <property type="entry name" value="DNA ligase"/>
    <property type="match status" value="1"/>
</dbReference>
<dbReference type="SUPFAM" id="SSF47781">
    <property type="entry name" value="RuvA domain 2-like"/>
    <property type="match status" value="1"/>
</dbReference>
<dbReference type="GO" id="GO:0006260">
    <property type="term" value="P:DNA replication"/>
    <property type="evidence" value="ECO:0007669"/>
    <property type="project" value="UniProtKB-KW"/>
</dbReference>
<dbReference type="SMART" id="SM00278">
    <property type="entry name" value="HhH1"/>
    <property type="match status" value="3"/>
</dbReference>
<evidence type="ECO:0000256" key="11">
    <source>
        <dbReference type="ARBA" id="ARBA00023204"/>
    </source>
</evidence>
<dbReference type="Pfam" id="PF03120">
    <property type="entry name" value="OB_DNA_ligase"/>
    <property type="match status" value="1"/>
</dbReference>
<dbReference type="GO" id="GO:0003911">
    <property type="term" value="F:DNA ligase (NAD+) activity"/>
    <property type="evidence" value="ECO:0007669"/>
    <property type="project" value="UniProtKB-UniRule"/>
</dbReference>
<comment type="cofactor">
    <cofactor evidence="14">
        <name>Mg(2+)</name>
        <dbReference type="ChEBI" id="CHEBI:18420"/>
    </cofactor>
    <cofactor evidence="14">
        <name>Mn(2+)</name>
        <dbReference type="ChEBI" id="CHEBI:29035"/>
    </cofactor>
</comment>
<evidence type="ECO:0000313" key="17">
    <source>
        <dbReference type="EMBL" id="OGN06994.1"/>
    </source>
</evidence>
<dbReference type="SMART" id="SM00292">
    <property type="entry name" value="BRCT"/>
    <property type="match status" value="1"/>
</dbReference>
<dbReference type="PIRSF" id="PIRSF001604">
    <property type="entry name" value="LigA"/>
    <property type="match status" value="1"/>
</dbReference>
<dbReference type="GO" id="GO:0046872">
    <property type="term" value="F:metal ion binding"/>
    <property type="evidence" value="ECO:0007669"/>
    <property type="project" value="UniProtKB-KW"/>
</dbReference>
<dbReference type="InterPro" id="IPR003583">
    <property type="entry name" value="Hlx-hairpin-Hlx_DNA-bd_motif"/>
</dbReference>
<keyword evidence="14" id="KW-0464">Manganese</keyword>
<evidence type="ECO:0000256" key="10">
    <source>
        <dbReference type="ARBA" id="ARBA00023027"/>
    </source>
</evidence>
<feature type="binding site" evidence="14">
    <location>
        <begin position="83"/>
        <end position="84"/>
    </location>
    <ligand>
        <name>NAD(+)</name>
        <dbReference type="ChEBI" id="CHEBI:57540"/>
    </ligand>
</feature>
<evidence type="ECO:0000256" key="2">
    <source>
        <dbReference type="ARBA" id="ARBA00012722"/>
    </source>
</evidence>
<dbReference type="Pfam" id="PF12826">
    <property type="entry name" value="HHH_2"/>
    <property type="match status" value="1"/>
</dbReference>
<reference evidence="17 18" key="1">
    <citation type="journal article" date="2016" name="Nat. Commun.">
        <title>Thousands of microbial genomes shed light on interconnected biogeochemical processes in an aquifer system.</title>
        <authorList>
            <person name="Anantharaman K."/>
            <person name="Brown C.T."/>
            <person name="Hug L.A."/>
            <person name="Sharon I."/>
            <person name="Castelle C.J."/>
            <person name="Probst A.J."/>
            <person name="Thomas B.C."/>
            <person name="Singh A."/>
            <person name="Wilkins M.J."/>
            <person name="Karaoz U."/>
            <person name="Brodie E.L."/>
            <person name="Williams K.H."/>
            <person name="Hubbard S.S."/>
            <person name="Banfield J.F."/>
        </authorList>
    </citation>
    <scope>NUCLEOTIDE SEQUENCE [LARGE SCALE GENOMIC DNA]</scope>
</reference>
<dbReference type="Gene3D" id="2.40.50.140">
    <property type="entry name" value="Nucleic acid-binding proteins"/>
    <property type="match status" value="1"/>
</dbReference>
<keyword evidence="6 14" id="KW-0479">Metal-binding</keyword>
<dbReference type="PROSITE" id="PS01056">
    <property type="entry name" value="DNA_LIGASE_N2"/>
    <property type="match status" value="1"/>
</dbReference>
<sequence length="669" mass="75860">MNKTEAKKRIEKLREVINYHRYLYHVLDKQEISDATLDSLKKELFDLEQEFPQFITPDSPTQRVGGEPLKEFKKFKHSEPMLSFNDAFDEKDMQEWEERFERLSKGAKKGGYYSELKIDGLAIELTYKKGILEIGSTRGDGVIGEDVTQNLKTVDAIPLKLEIRDLRLEIPSTLTVRGEVFITKKEFQRINREQDKKGHKIYANPRNLAAGSVRQLDPAVTKSRKMDSYAYSLKTDLGQKTHEGEHLILKSLGFKTNPHNKLCKNLEEVNKFRNYWEEHREKLDYEIDGVVVILNDDKTFNKLGVVGKAPRGAIAYKFAPKESETIIEDIIVQVGRTGTLTPVAVLKPVKVGGVTVSRATLHNLDEIKRLGVKIGDTVIVGRAGDVIPDVRQVLKDLRTGKEKEFHMPKKCPVCESPVEQIQGQVAFKCTNKNCPAIKREGIYHFVSRRAFNIDGVGPKIIDQLMEVGLIRDAADLFALKKEDLLNLERFAEKSAQNTVEAIQSKKNVSLDKFIYSLGIEHVGEETAFSLARHFKKFNNLRKSSSENLQNITDVGPIVAKSIYEWFKKNYNQKLIDKFNKAGVVIAEEKVTEESSKLAGQIFVITGSLESMTREDAQDKVRRLGGDVSSSVSKETDYVVAGSEPGSKYDKANKFRVKIINEKEFLLMLK</sequence>
<dbReference type="HAMAP" id="MF_01588">
    <property type="entry name" value="DNA_ligase_A"/>
    <property type="match status" value="1"/>
</dbReference>
<dbReference type="InterPro" id="IPR013840">
    <property type="entry name" value="DNAligase_N"/>
</dbReference>
<dbReference type="SMART" id="SM00532">
    <property type="entry name" value="LIGANc"/>
    <property type="match status" value="1"/>
</dbReference>
<gene>
    <name evidence="14" type="primary">ligA</name>
    <name evidence="17" type="ORF">A3B86_00085</name>
</gene>
<evidence type="ECO:0000256" key="1">
    <source>
        <dbReference type="ARBA" id="ARBA00004067"/>
    </source>
</evidence>
<evidence type="ECO:0000256" key="8">
    <source>
        <dbReference type="ARBA" id="ARBA00022833"/>
    </source>
</evidence>
<keyword evidence="7 14" id="KW-0227">DNA damage</keyword>
<dbReference type="Pfam" id="PF00533">
    <property type="entry name" value="BRCT"/>
    <property type="match status" value="1"/>
</dbReference>
<evidence type="ECO:0000256" key="9">
    <source>
        <dbReference type="ARBA" id="ARBA00022842"/>
    </source>
</evidence>
<evidence type="ECO:0000256" key="7">
    <source>
        <dbReference type="ARBA" id="ARBA00022763"/>
    </source>
</evidence>
<evidence type="ECO:0000259" key="16">
    <source>
        <dbReference type="PROSITE" id="PS50172"/>
    </source>
</evidence>
<feature type="binding site" evidence="14">
    <location>
        <position position="138"/>
    </location>
    <ligand>
        <name>NAD(+)</name>
        <dbReference type="ChEBI" id="CHEBI:57540"/>
    </ligand>
</feature>
<keyword evidence="8 14" id="KW-0862">Zinc</keyword>
<dbReference type="InterPro" id="IPR041663">
    <property type="entry name" value="DisA/LigA_HHH"/>
</dbReference>
<feature type="binding site" evidence="14">
    <location>
        <position position="434"/>
    </location>
    <ligand>
        <name>Zn(2+)</name>
        <dbReference type="ChEBI" id="CHEBI:29105"/>
    </ligand>
</feature>
<dbReference type="InterPro" id="IPR001679">
    <property type="entry name" value="DNA_ligase"/>
</dbReference>
<dbReference type="NCBIfam" id="TIGR00575">
    <property type="entry name" value="dnlj"/>
    <property type="match status" value="1"/>
</dbReference>
<dbReference type="Pfam" id="PF14520">
    <property type="entry name" value="HHH_5"/>
    <property type="match status" value="1"/>
</dbReference>
<dbReference type="InterPro" id="IPR004149">
    <property type="entry name" value="Znf_DNAligase_C4"/>
</dbReference>
<dbReference type="InterPro" id="IPR001357">
    <property type="entry name" value="BRCT_dom"/>
</dbReference>
<dbReference type="InterPro" id="IPR018239">
    <property type="entry name" value="DNA_ligase_AS"/>
</dbReference>
<evidence type="ECO:0000256" key="5">
    <source>
        <dbReference type="ARBA" id="ARBA00022705"/>
    </source>
</evidence>
<keyword evidence="4 14" id="KW-0436">Ligase</keyword>
<evidence type="ECO:0000256" key="6">
    <source>
        <dbReference type="ARBA" id="ARBA00022723"/>
    </source>
</evidence>
<dbReference type="Gene3D" id="3.30.470.30">
    <property type="entry name" value="DNA ligase/mRNA capping enzyme"/>
    <property type="match status" value="1"/>
</dbReference>
<dbReference type="Gene3D" id="6.20.10.30">
    <property type="match status" value="1"/>
</dbReference>
<comment type="function">
    <text evidence="1 14">DNA ligase that catalyzes the formation of phosphodiester linkages between 5'-phosphoryl and 3'-hydroxyl groups in double-stranded DNA using NAD as a coenzyme and as the energy source for the reaction. It is essential for DNA replication and repair of damaged DNA.</text>
</comment>
<dbReference type="PANTHER" id="PTHR23389:SF9">
    <property type="entry name" value="DNA LIGASE"/>
    <property type="match status" value="1"/>
</dbReference>
<dbReference type="Pfam" id="PF03119">
    <property type="entry name" value="DNA_ligase_ZBD"/>
    <property type="match status" value="1"/>
</dbReference>
<evidence type="ECO:0000256" key="4">
    <source>
        <dbReference type="ARBA" id="ARBA00022598"/>
    </source>
</evidence>
<dbReference type="Gene3D" id="3.40.50.10190">
    <property type="entry name" value="BRCT domain"/>
    <property type="match status" value="1"/>
</dbReference>
<dbReference type="Proteomes" id="UP000176834">
    <property type="component" value="Unassembled WGS sequence"/>
</dbReference>
<dbReference type="NCBIfam" id="NF005932">
    <property type="entry name" value="PRK07956.1"/>
    <property type="match status" value="1"/>
</dbReference>
<proteinExistence type="inferred from homology"/>
<protein>
    <recommendedName>
        <fullName evidence="3 14">DNA ligase</fullName>
        <ecNumber evidence="2 14">6.5.1.2</ecNumber>
    </recommendedName>
    <alternativeName>
        <fullName evidence="14">Polydeoxyribonucleotide synthase [NAD(+)]</fullName>
    </alternativeName>
</protein>
<evidence type="ECO:0000256" key="3">
    <source>
        <dbReference type="ARBA" id="ARBA00013308"/>
    </source>
</evidence>
<feature type="binding site" evidence="14">
    <location>
        <position position="115"/>
    </location>
    <ligand>
        <name>NAD(+)</name>
        <dbReference type="ChEBI" id="CHEBI:57540"/>
    </ligand>
</feature>
<keyword evidence="9 14" id="KW-0460">Magnesium</keyword>
<dbReference type="InterPro" id="IPR013839">
    <property type="entry name" value="DNAligase_adenylation"/>
</dbReference>
<dbReference type="InterPro" id="IPR033136">
    <property type="entry name" value="DNA_ligase_CS"/>
</dbReference>
<comment type="caution">
    <text evidence="14">Lacks conserved residue(s) required for the propagation of feature annotation.</text>
</comment>
<dbReference type="FunFam" id="2.40.50.140:FF:000012">
    <property type="entry name" value="DNA ligase"/>
    <property type="match status" value="1"/>
</dbReference>
<dbReference type="GO" id="GO:0003677">
    <property type="term" value="F:DNA binding"/>
    <property type="evidence" value="ECO:0007669"/>
    <property type="project" value="InterPro"/>
</dbReference>
<feature type="binding site" evidence="14">
    <location>
        <position position="179"/>
    </location>
    <ligand>
        <name>NAD(+)</name>
        <dbReference type="ChEBI" id="CHEBI:57540"/>
    </ligand>
</feature>
<dbReference type="SUPFAM" id="SSF52113">
    <property type="entry name" value="BRCT domain"/>
    <property type="match status" value="1"/>
</dbReference>
<dbReference type="CDD" id="cd00114">
    <property type="entry name" value="LIGANc"/>
    <property type="match status" value="1"/>
</dbReference>
<comment type="similarity">
    <text evidence="13 14">Belongs to the NAD-dependent DNA ligase family. LigA subfamily.</text>
</comment>
<evidence type="ECO:0000256" key="15">
    <source>
        <dbReference type="RuleBase" id="RU000618"/>
    </source>
</evidence>
<dbReference type="PROSITE" id="PS01055">
    <property type="entry name" value="DNA_LIGASE_N1"/>
    <property type="match status" value="1"/>
</dbReference>
<dbReference type="SUPFAM" id="SSF56091">
    <property type="entry name" value="DNA ligase/mRNA capping enzyme, catalytic domain"/>
    <property type="match status" value="1"/>
</dbReference>
<dbReference type="InterPro" id="IPR010994">
    <property type="entry name" value="RuvA_2-like"/>
</dbReference>
<evidence type="ECO:0000256" key="12">
    <source>
        <dbReference type="ARBA" id="ARBA00034005"/>
    </source>
</evidence>
<keyword evidence="5 14" id="KW-0235">DNA replication</keyword>
<dbReference type="PROSITE" id="PS50172">
    <property type="entry name" value="BRCT"/>
    <property type="match status" value="1"/>
</dbReference>
<keyword evidence="11 14" id="KW-0234">DNA repair</keyword>
<accession>A0A1F8F1H7</accession>
<evidence type="ECO:0000256" key="14">
    <source>
        <dbReference type="HAMAP-Rule" id="MF_01588"/>
    </source>
</evidence>
<dbReference type="PANTHER" id="PTHR23389">
    <property type="entry name" value="CHROMOSOME TRANSMISSION FIDELITY FACTOR 18"/>
    <property type="match status" value="1"/>
</dbReference>
<dbReference type="Gene3D" id="1.10.150.20">
    <property type="entry name" value="5' to 3' exonuclease, C-terminal subdomain"/>
    <property type="match status" value="2"/>
</dbReference>
<evidence type="ECO:0000313" key="18">
    <source>
        <dbReference type="Proteomes" id="UP000176834"/>
    </source>
</evidence>
<dbReference type="GO" id="GO:0005829">
    <property type="term" value="C:cytosol"/>
    <property type="evidence" value="ECO:0007669"/>
    <property type="project" value="TreeGrafter"/>
</dbReference>
<dbReference type="SUPFAM" id="SSF50249">
    <property type="entry name" value="Nucleic acid-binding proteins"/>
    <property type="match status" value="1"/>
</dbReference>
<dbReference type="InterPro" id="IPR012340">
    <property type="entry name" value="NA-bd_OB-fold"/>
</dbReference>
<dbReference type="InterPro" id="IPR036420">
    <property type="entry name" value="BRCT_dom_sf"/>
</dbReference>
<dbReference type="CDD" id="cd17748">
    <property type="entry name" value="BRCT_DNA_ligase_like"/>
    <property type="match status" value="1"/>
</dbReference>
<dbReference type="GO" id="GO:0006281">
    <property type="term" value="P:DNA repair"/>
    <property type="evidence" value="ECO:0007669"/>
    <property type="project" value="UniProtKB-KW"/>
</dbReference>
<name>A0A1F8F1H7_9BACT</name>
<dbReference type="Gene3D" id="1.10.287.610">
    <property type="entry name" value="Helix hairpin bin"/>
    <property type="match status" value="1"/>
</dbReference>
<keyword evidence="10 14" id="KW-0520">NAD</keyword>
<feature type="binding site" evidence="14">
    <location>
        <position position="317"/>
    </location>
    <ligand>
        <name>NAD(+)</name>
        <dbReference type="ChEBI" id="CHEBI:57540"/>
    </ligand>
</feature>
<feature type="domain" description="BRCT" evidence="16">
    <location>
        <begin position="592"/>
        <end position="669"/>
    </location>
</feature>
<dbReference type="EC" id="6.5.1.2" evidence="2 14"/>
<evidence type="ECO:0000256" key="13">
    <source>
        <dbReference type="ARBA" id="ARBA00060881"/>
    </source>
</evidence>
<dbReference type="Pfam" id="PF01653">
    <property type="entry name" value="DNA_ligase_aden"/>
    <property type="match status" value="1"/>
</dbReference>
<organism evidence="17 18">
    <name type="scientific">Candidatus Yanofskybacteria bacterium RIFCSPHIGHO2_02_FULL_38_22b</name>
    <dbReference type="NCBI Taxonomy" id="1802673"/>
    <lineage>
        <taxon>Bacteria</taxon>
        <taxon>Candidatus Yanofskyibacteriota</taxon>
    </lineage>
</organism>
<feature type="binding site" evidence="14">
    <location>
        <position position="414"/>
    </location>
    <ligand>
        <name>Zn(2+)</name>
        <dbReference type="ChEBI" id="CHEBI:29105"/>
    </ligand>
</feature>